<evidence type="ECO:0000256" key="1">
    <source>
        <dbReference type="SAM" id="Phobius"/>
    </source>
</evidence>
<dbReference type="Proteomes" id="UP000515734">
    <property type="component" value="Chromosome"/>
</dbReference>
<gene>
    <name evidence="2" type="ORF">NIIDNTM18_41420</name>
</gene>
<feature type="transmembrane region" description="Helical" evidence="1">
    <location>
        <begin position="120"/>
        <end position="138"/>
    </location>
</feature>
<dbReference type="Pfam" id="PF14325">
    <property type="entry name" value="DUF4383"/>
    <property type="match status" value="1"/>
</dbReference>
<proteinExistence type="predicted"/>
<organism evidence="2 3">
    <name type="scientific">Mycolicibacterium litorale</name>
    <dbReference type="NCBI Taxonomy" id="758802"/>
    <lineage>
        <taxon>Bacteria</taxon>
        <taxon>Bacillati</taxon>
        <taxon>Actinomycetota</taxon>
        <taxon>Actinomycetes</taxon>
        <taxon>Mycobacteriales</taxon>
        <taxon>Mycobacteriaceae</taxon>
        <taxon>Mycolicibacterium</taxon>
    </lineage>
</organism>
<evidence type="ECO:0000313" key="2">
    <source>
        <dbReference type="EMBL" id="BCI54864.1"/>
    </source>
</evidence>
<keyword evidence="1" id="KW-1133">Transmembrane helix</keyword>
<sequence>MAKRPTLMAVQGAALIVGTGYLLLGALGFLPGVTTNHDALQWAGHDSDALLFGVFAVSGLHNTVHLLLGAAGMFCARTYAASRAYLLAGGVTLLGLWIYRAASGHSAIAEVFPLNRADNWLHFALGVVMIVLALTLAAQHDPTKPRSRARARSRARSGA</sequence>
<feature type="transmembrane region" description="Helical" evidence="1">
    <location>
        <begin position="84"/>
        <end position="100"/>
    </location>
</feature>
<protein>
    <submittedName>
        <fullName evidence="2">Membrane protein</fullName>
    </submittedName>
</protein>
<accession>A0A6S6P889</accession>
<feature type="transmembrane region" description="Helical" evidence="1">
    <location>
        <begin position="50"/>
        <end position="72"/>
    </location>
</feature>
<feature type="transmembrane region" description="Helical" evidence="1">
    <location>
        <begin position="12"/>
        <end position="30"/>
    </location>
</feature>
<keyword evidence="1" id="KW-0472">Membrane</keyword>
<evidence type="ECO:0000313" key="3">
    <source>
        <dbReference type="Proteomes" id="UP000515734"/>
    </source>
</evidence>
<dbReference type="EMBL" id="AP023287">
    <property type="protein sequence ID" value="BCI54864.1"/>
    <property type="molecule type" value="Genomic_DNA"/>
</dbReference>
<dbReference type="AlphaFoldDB" id="A0A6S6P889"/>
<name>A0A6S6P889_9MYCO</name>
<dbReference type="RefSeq" id="WP_185292662.1">
    <property type="nucleotide sequence ID" value="NZ_AP023287.1"/>
</dbReference>
<reference evidence="2 3" key="1">
    <citation type="submission" date="2020-07" db="EMBL/GenBank/DDBJ databases">
        <title>Complete genome sequence of Mycolicibacterium litorale like strain isolated from cardiac implantable electronic device infection.</title>
        <authorList>
            <person name="Fukano H."/>
            <person name="Miyama H."/>
            <person name="Hoshino Y."/>
        </authorList>
    </citation>
    <scope>NUCLEOTIDE SEQUENCE [LARGE SCALE GENOMIC DNA]</scope>
    <source>
        <strain evidence="2 3">NIIDNTM18</strain>
    </source>
</reference>
<keyword evidence="1" id="KW-0812">Transmembrane</keyword>